<feature type="compositionally biased region" description="Low complexity" evidence="4">
    <location>
        <begin position="231"/>
        <end position="278"/>
    </location>
</feature>
<dbReference type="Gene3D" id="1.10.8.60">
    <property type="match status" value="1"/>
</dbReference>
<proteinExistence type="inferred from homology"/>
<dbReference type="PANTHER" id="PTHR23074:SF17">
    <property type="entry name" value="FIDGETIN-LIKE PROTEIN 1"/>
    <property type="match status" value="1"/>
</dbReference>
<keyword evidence="7" id="KW-1185">Reference proteome</keyword>
<sequence>MNTTPPAAGHALRYEILHRNEVRLQSSRQELINDRDNGSNYDEEIRHLKVETMFHRAAVQCLIHSAKAVAERDGNTESVAALDALSSIRSSQLEEDLYLPIGTFWSQRNNHAQQTAATPMEDTFEAPDDLADKFFEMYPEVARLDDDLVYSSSDESVEEVPKKKREKANQDEVIVVSGGDSPTESQPNNRHVQNNYVLNNRTNQAAGNNSRLSNCRDVNNCNQNQGRHLTQSHSNHQQQQQANNYKNPYNQSQQHQWQQVPVPQQPQQQQNQWQNRPPTGSFDYNETNENPPVKMNSFQTANEVKGKLDNNQDDWESGDRNNNRNRRNNNRKGWGNSNNMQEDEPNRGPNNMNSRANNSSRPQQMVQNALNGPKNNMSQGLQKKFQNPKLGANNNNGGGQAAKPSNTNVGSAKDEELPEELKGLNKDLIERIENDIVDNGAKITFDDIAGLDHAKRTVEESIIMPMKNPDLFSGLRSVPKGMLLFGPPGTGKTLIAKAISHESGATFFSISSSSLTSKWIGEGEALVRTLFAVARYRAPSVIFIDEVDSLLTARKSDENESSRKMKTEFLVAIDGAKEDENAGHVLFIGATNKPHEIDEAARRRFVKRLYVALPVEKDRAVLVRRLLTKNENTVTDKEIEKIAKKTEGYSGADLFNLLQDAAMGPVRQAQAKAAREGRDHSLISSKEVGPITYKHLRQALKSTSRTVSDEDLQVYVEWDKTYGSKDIDVGSYDDDTESDHESDDEEFS</sequence>
<keyword evidence="3" id="KW-0067">ATP-binding</keyword>
<dbReference type="Pfam" id="PF17862">
    <property type="entry name" value="AAA_lid_3"/>
    <property type="match status" value="1"/>
</dbReference>
<evidence type="ECO:0000259" key="5">
    <source>
        <dbReference type="SMART" id="SM00382"/>
    </source>
</evidence>
<feature type="compositionally biased region" description="Polar residues" evidence="4">
    <location>
        <begin position="282"/>
        <end position="302"/>
    </location>
</feature>
<dbReference type="PANTHER" id="PTHR23074">
    <property type="entry name" value="AAA DOMAIN-CONTAINING"/>
    <property type="match status" value="1"/>
</dbReference>
<dbReference type="Gene3D" id="3.40.50.300">
    <property type="entry name" value="P-loop containing nucleotide triphosphate hydrolases"/>
    <property type="match status" value="1"/>
</dbReference>
<dbReference type="GO" id="GO:0005524">
    <property type="term" value="F:ATP binding"/>
    <property type="evidence" value="ECO:0007669"/>
    <property type="project" value="UniProtKB-KW"/>
</dbReference>
<organism evidence="6 7">
    <name type="scientific">Cyclotella atomus</name>
    <dbReference type="NCBI Taxonomy" id="382360"/>
    <lineage>
        <taxon>Eukaryota</taxon>
        <taxon>Sar</taxon>
        <taxon>Stramenopiles</taxon>
        <taxon>Ochrophyta</taxon>
        <taxon>Bacillariophyta</taxon>
        <taxon>Coscinodiscophyceae</taxon>
        <taxon>Thalassiosirophycidae</taxon>
        <taxon>Stephanodiscales</taxon>
        <taxon>Stephanodiscaceae</taxon>
        <taxon>Cyclotella</taxon>
    </lineage>
</organism>
<dbReference type="InterPro" id="IPR041569">
    <property type="entry name" value="AAA_lid_3"/>
</dbReference>
<accession>A0ABD3P1F2</accession>
<comment type="caution">
    <text evidence="6">The sequence shown here is derived from an EMBL/GenBank/DDBJ whole genome shotgun (WGS) entry which is preliminary data.</text>
</comment>
<dbReference type="FunFam" id="1.10.8.60:FF:000022">
    <property type="entry name" value="Fidgetin like 1"/>
    <property type="match status" value="1"/>
</dbReference>
<dbReference type="EMBL" id="JALLPJ020000832">
    <property type="protein sequence ID" value="KAL3781738.1"/>
    <property type="molecule type" value="Genomic_DNA"/>
</dbReference>
<reference evidence="6 7" key="1">
    <citation type="submission" date="2024-10" db="EMBL/GenBank/DDBJ databases">
        <title>Updated reference genomes for cyclostephanoid diatoms.</title>
        <authorList>
            <person name="Roberts W.R."/>
            <person name="Alverson A.J."/>
        </authorList>
    </citation>
    <scope>NUCLEOTIDE SEQUENCE [LARGE SCALE GENOMIC DNA]</scope>
    <source>
        <strain evidence="6 7">AJA010-31</strain>
    </source>
</reference>
<evidence type="ECO:0000313" key="7">
    <source>
        <dbReference type="Proteomes" id="UP001530400"/>
    </source>
</evidence>
<feature type="compositionally biased region" description="Polar residues" evidence="4">
    <location>
        <begin position="362"/>
        <end position="385"/>
    </location>
</feature>
<dbReference type="SMART" id="SM00382">
    <property type="entry name" value="AAA"/>
    <property type="match status" value="1"/>
</dbReference>
<dbReference type="InterPro" id="IPR003593">
    <property type="entry name" value="AAA+_ATPase"/>
</dbReference>
<dbReference type="AlphaFoldDB" id="A0ABD3P1F2"/>
<feature type="compositionally biased region" description="Low complexity" evidence="4">
    <location>
        <begin position="347"/>
        <end position="361"/>
    </location>
</feature>
<feature type="domain" description="AAA+ ATPase" evidence="5">
    <location>
        <begin position="478"/>
        <end position="615"/>
    </location>
</feature>
<evidence type="ECO:0000256" key="4">
    <source>
        <dbReference type="SAM" id="MobiDB-lite"/>
    </source>
</evidence>
<evidence type="ECO:0000256" key="3">
    <source>
        <dbReference type="ARBA" id="ARBA00022840"/>
    </source>
</evidence>
<protein>
    <recommendedName>
        <fullName evidence="5">AAA+ ATPase domain-containing protein</fullName>
    </recommendedName>
</protein>
<dbReference type="SUPFAM" id="SSF52540">
    <property type="entry name" value="P-loop containing nucleoside triphosphate hydrolases"/>
    <property type="match status" value="1"/>
</dbReference>
<keyword evidence="2" id="KW-0547">Nucleotide-binding</keyword>
<evidence type="ECO:0000256" key="1">
    <source>
        <dbReference type="ARBA" id="ARBA00006914"/>
    </source>
</evidence>
<name>A0ABD3P1F2_9STRA</name>
<feature type="region of interest" description="Disordered" evidence="4">
    <location>
        <begin position="724"/>
        <end position="748"/>
    </location>
</feature>
<dbReference type="InterPro" id="IPR027417">
    <property type="entry name" value="P-loop_NTPase"/>
</dbReference>
<evidence type="ECO:0000313" key="6">
    <source>
        <dbReference type="EMBL" id="KAL3781738.1"/>
    </source>
</evidence>
<comment type="similarity">
    <text evidence="1">Belongs to the AAA ATPase family.</text>
</comment>
<dbReference type="Pfam" id="PF00004">
    <property type="entry name" value="AAA"/>
    <property type="match status" value="1"/>
</dbReference>
<dbReference type="InterPro" id="IPR015415">
    <property type="entry name" value="Spast_Vps4_C"/>
</dbReference>
<feature type="compositionally biased region" description="Polar residues" evidence="4">
    <location>
        <begin position="180"/>
        <end position="229"/>
    </location>
</feature>
<dbReference type="InterPro" id="IPR003959">
    <property type="entry name" value="ATPase_AAA_core"/>
</dbReference>
<dbReference type="Pfam" id="PF09336">
    <property type="entry name" value="Vps4_C"/>
    <property type="match status" value="1"/>
</dbReference>
<dbReference type="FunFam" id="3.40.50.300:FF:000093">
    <property type="entry name" value="Fidgetin-like 1"/>
    <property type="match status" value="1"/>
</dbReference>
<dbReference type="Proteomes" id="UP001530400">
    <property type="component" value="Unassembled WGS sequence"/>
</dbReference>
<gene>
    <name evidence="6" type="ORF">ACHAWO_002940</name>
</gene>
<feature type="compositionally biased region" description="Acidic residues" evidence="4">
    <location>
        <begin position="731"/>
        <end position="748"/>
    </location>
</feature>
<evidence type="ECO:0000256" key="2">
    <source>
        <dbReference type="ARBA" id="ARBA00022741"/>
    </source>
</evidence>
<dbReference type="InterPro" id="IPR050304">
    <property type="entry name" value="MT-severing_AAA_ATPase"/>
</dbReference>
<feature type="region of interest" description="Disordered" evidence="4">
    <location>
        <begin position="149"/>
        <end position="416"/>
    </location>
</feature>